<evidence type="ECO:0000313" key="6">
    <source>
        <dbReference type="EMBL" id="KAK7478144.1"/>
    </source>
</evidence>
<proteinExistence type="inferred from homology"/>
<comment type="caution">
    <text evidence="6">The sequence shown here is derived from an EMBL/GenBank/DDBJ whole genome shotgun (WGS) entry which is preliminary data.</text>
</comment>
<dbReference type="SUPFAM" id="SSF52540">
    <property type="entry name" value="P-loop containing nucleoside triphosphate hydrolases"/>
    <property type="match status" value="1"/>
</dbReference>
<dbReference type="Pfam" id="PF04548">
    <property type="entry name" value="AIG1"/>
    <property type="match status" value="2"/>
</dbReference>
<feature type="domain" description="AIG1-type G" evidence="5">
    <location>
        <begin position="174"/>
        <end position="293"/>
    </location>
</feature>
<accession>A0ABD0JSZ5</accession>
<dbReference type="AlphaFoldDB" id="A0ABD0JSZ5"/>
<evidence type="ECO:0000256" key="4">
    <source>
        <dbReference type="SAM" id="MobiDB-lite"/>
    </source>
</evidence>
<dbReference type="GO" id="GO:0005525">
    <property type="term" value="F:GTP binding"/>
    <property type="evidence" value="ECO:0007669"/>
    <property type="project" value="UniProtKB-KW"/>
</dbReference>
<evidence type="ECO:0000256" key="1">
    <source>
        <dbReference type="ARBA" id="ARBA00008535"/>
    </source>
</evidence>
<protein>
    <recommendedName>
        <fullName evidence="5">AIG1-type G domain-containing protein</fullName>
    </recommendedName>
</protein>
<keyword evidence="2" id="KW-0547">Nucleotide-binding</keyword>
<dbReference type="InterPro" id="IPR006703">
    <property type="entry name" value="G_AIG1"/>
</dbReference>
<feature type="region of interest" description="Disordered" evidence="4">
    <location>
        <begin position="326"/>
        <end position="346"/>
    </location>
</feature>
<reference evidence="6 7" key="1">
    <citation type="journal article" date="2023" name="Sci. Data">
        <title>Genome assembly of the Korean intertidal mud-creeper Batillaria attramentaria.</title>
        <authorList>
            <person name="Patra A.K."/>
            <person name="Ho P.T."/>
            <person name="Jun S."/>
            <person name="Lee S.J."/>
            <person name="Kim Y."/>
            <person name="Won Y.J."/>
        </authorList>
    </citation>
    <scope>NUCLEOTIDE SEQUENCE [LARGE SCALE GENOMIC DNA]</scope>
    <source>
        <strain evidence="6">Wonlab-2016</strain>
    </source>
</reference>
<dbReference type="PANTHER" id="PTHR10903:SF184">
    <property type="entry name" value="GTP-BINDING PROTEIN A"/>
    <property type="match status" value="1"/>
</dbReference>
<dbReference type="InterPro" id="IPR027417">
    <property type="entry name" value="P-loop_NTPase"/>
</dbReference>
<evidence type="ECO:0000313" key="7">
    <source>
        <dbReference type="Proteomes" id="UP001519460"/>
    </source>
</evidence>
<feature type="compositionally biased region" description="Basic and acidic residues" evidence="4">
    <location>
        <begin position="332"/>
        <end position="344"/>
    </location>
</feature>
<name>A0ABD0JSZ5_9CAEN</name>
<organism evidence="6 7">
    <name type="scientific">Batillaria attramentaria</name>
    <dbReference type="NCBI Taxonomy" id="370345"/>
    <lineage>
        <taxon>Eukaryota</taxon>
        <taxon>Metazoa</taxon>
        <taxon>Spiralia</taxon>
        <taxon>Lophotrochozoa</taxon>
        <taxon>Mollusca</taxon>
        <taxon>Gastropoda</taxon>
        <taxon>Caenogastropoda</taxon>
        <taxon>Sorbeoconcha</taxon>
        <taxon>Cerithioidea</taxon>
        <taxon>Batillariidae</taxon>
        <taxon>Batillaria</taxon>
    </lineage>
</organism>
<keyword evidence="7" id="KW-1185">Reference proteome</keyword>
<evidence type="ECO:0000256" key="3">
    <source>
        <dbReference type="ARBA" id="ARBA00023134"/>
    </source>
</evidence>
<keyword evidence="3" id="KW-0342">GTP-binding</keyword>
<sequence>MSLSQDRAQTQFLKNVGVKFERERKEGKTGSSESGQKMADAAVYHLLVIGRSGSGKSAVGNLVLGNDIFDTHSRTTKITTGHVSRDGRDLKVMDTPDISTETSMKKRQEMVAEWKKFVSEGPSAILVVVKWDKDCDGDNDTIASYSPYMPDGKDGQWKEFNRKHATGKGIIYGKMRVFDTPAVSVNDLTEDAVSTWKNGVCKKPCAVLLVVRCDVRYTAEEYAIYKKIKELWGDKSLCERLVVAFTFWDRQKSDIEKELNTTVPQELKNVLKDASNRYVVFNNSDNRPCLSEEQEEVGGDSLIVFSRGDSQLEREQKIHRLFARLDGPSRPQQERERRTEEQSDGRIITQMLQSCSDLANRTRRSLSRIKPTAGNFYKIFQNQQTKTEEEENKS</sequence>
<dbReference type="Proteomes" id="UP001519460">
    <property type="component" value="Unassembled WGS sequence"/>
</dbReference>
<dbReference type="Gene3D" id="3.40.50.300">
    <property type="entry name" value="P-loop containing nucleotide triphosphate hydrolases"/>
    <property type="match status" value="2"/>
</dbReference>
<dbReference type="PANTHER" id="PTHR10903">
    <property type="entry name" value="GTPASE, IMAP FAMILY MEMBER-RELATED"/>
    <property type="match status" value="1"/>
</dbReference>
<dbReference type="EMBL" id="JACVVK020000332">
    <property type="protein sequence ID" value="KAK7478144.1"/>
    <property type="molecule type" value="Genomic_DNA"/>
</dbReference>
<comment type="similarity">
    <text evidence="1">Belongs to the TRAFAC class TrmE-Era-EngA-EngB-Septin-like GTPase superfamily. AIG1/Toc34/Toc159-like paraseptin GTPase family. IAN subfamily.</text>
</comment>
<feature type="domain" description="AIG1-type G" evidence="5">
    <location>
        <begin position="46"/>
        <end position="133"/>
    </location>
</feature>
<gene>
    <name evidence="6" type="ORF">BaRGS_00030591</name>
</gene>
<dbReference type="InterPro" id="IPR045058">
    <property type="entry name" value="GIMA/IAN/Toc"/>
</dbReference>
<evidence type="ECO:0000256" key="2">
    <source>
        <dbReference type="ARBA" id="ARBA00022741"/>
    </source>
</evidence>
<evidence type="ECO:0000259" key="5">
    <source>
        <dbReference type="Pfam" id="PF04548"/>
    </source>
</evidence>